<dbReference type="Proteomes" id="UP000242687">
    <property type="component" value="Unassembled WGS sequence"/>
</dbReference>
<evidence type="ECO:0000256" key="1">
    <source>
        <dbReference type="SAM" id="SignalP"/>
    </source>
</evidence>
<keyword evidence="1" id="KW-0732">Signal</keyword>
<dbReference type="GO" id="GO:0030288">
    <property type="term" value="C:outer membrane-bounded periplasmic space"/>
    <property type="evidence" value="ECO:0007669"/>
    <property type="project" value="TreeGrafter"/>
</dbReference>
<dbReference type="PROSITE" id="PS50106">
    <property type="entry name" value="PDZ"/>
    <property type="match status" value="1"/>
</dbReference>
<evidence type="ECO:0000259" key="2">
    <source>
        <dbReference type="PROSITE" id="PS50106"/>
    </source>
</evidence>
<protein>
    <submittedName>
        <fullName evidence="3">Peptidase S41-like protein</fullName>
    </submittedName>
</protein>
<dbReference type="SUPFAM" id="SSF52096">
    <property type="entry name" value="ClpP/crotonase"/>
    <property type="match status" value="1"/>
</dbReference>
<dbReference type="PROSITE" id="PS51257">
    <property type="entry name" value="PROKAR_LIPOPROTEIN"/>
    <property type="match status" value="1"/>
</dbReference>
<dbReference type="GO" id="GO:0004175">
    <property type="term" value="F:endopeptidase activity"/>
    <property type="evidence" value="ECO:0007669"/>
    <property type="project" value="TreeGrafter"/>
</dbReference>
<evidence type="ECO:0000313" key="4">
    <source>
        <dbReference type="Proteomes" id="UP000242687"/>
    </source>
</evidence>
<dbReference type="Pfam" id="PF17820">
    <property type="entry name" value="PDZ_6"/>
    <property type="match status" value="1"/>
</dbReference>
<dbReference type="Gene3D" id="3.30.750.170">
    <property type="match status" value="1"/>
</dbReference>
<dbReference type="EMBL" id="PGFJ01000002">
    <property type="protein sequence ID" value="PJJ79157.1"/>
    <property type="molecule type" value="Genomic_DNA"/>
</dbReference>
<feature type="domain" description="PDZ" evidence="2">
    <location>
        <begin position="119"/>
        <end position="168"/>
    </location>
</feature>
<evidence type="ECO:0000313" key="3">
    <source>
        <dbReference type="EMBL" id="PJJ79157.1"/>
    </source>
</evidence>
<organism evidence="3 4">
    <name type="scientific">Mucilaginibacter auburnensis</name>
    <dbReference type="NCBI Taxonomy" id="1457233"/>
    <lineage>
        <taxon>Bacteria</taxon>
        <taxon>Pseudomonadati</taxon>
        <taxon>Bacteroidota</taxon>
        <taxon>Sphingobacteriia</taxon>
        <taxon>Sphingobacteriales</taxon>
        <taxon>Sphingobacteriaceae</taxon>
        <taxon>Mucilaginibacter</taxon>
    </lineage>
</organism>
<dbReference type="AlphaFoldDB" id="A0A2H9VLD7"/>
<dbReference type="SMART" id="SM00228">
    <property type="entry name" value="PDZ"/>
    <property type="match status" value="1"/>
</dbReference>
<feature type="signal peptide" evidence="1">
    <location>
        <begin position="1"/>
        <end position="19"/>
    </location>
</feature>
<dbReference type="GO" id="GO:0008236">
    <property type="term" value="F:serine-type peptidase activity"/>
    <property type="evidence" value="ECO:0007669"/>
    <property type="project" value="InterPro"/>
</dbReference>
<reference evidence="3 4" key="1">
    <citation type="submission" date="2017-11" db="EMBL/GenBank/DDBJ databases">
        <title>Genomic Encyclopedia of Archaeal and Bacterial Type Strains, Phase II (KMG-II): From Individual Species to Whole Genera.</title>
        <authorList>
            <person name="Goeker M."/>
        </authorList>
    </citation>
    <scope>NUCLEOTIDE SEQUENCE [LARGE SCALE GENOMIC DNA]</scope>
    <source>
        <strain evidence="3 4">DSM 28175</strain>
    </source>
</reference>
<proteinExistence type="predicted"/>
<dbReference type="Pfam" id="PF03572">
    <property type="entry name" value="Peptidase_S41"/>
    <property type="match status" value="1"/>
</dbReference>
<dbReference type="InterPro" id="IPR005151">
    <property type="entry name" value="Tail-specific_protease"/>
</dbReference>
<dbReference type="PANTHER" id="PTHR32060:SF30">
    <property type="entry name" value="CARBOXY-TERMINAL PROCESSING PROTEASE CTPA"/>
    <property type="match status" value="1"/>
</dbReference>
<dbReference type="GO" id="GO:0007165">
    <property type="term" value="P:signal transduction"/>
    <property type="evidence" value="ECO:0007669"/>
    <property type="project" value="TreeGrafter"/>
</dbReference>
<dbReference type="GO" id="GO:0006508">
    <property type="term" value="P:proteolysis"/>
    <property type="evidence" value="ECO:0007669"/>
    <property type="project" value="InterPro"/>
</dbReference>
<dbReference type="RefSeq" id="WP_100341519.1">
    <property type="nucleotide sequence ID" value="NZ_PGFJ01000002.1"/>
</dbReference>
<dbReference type="Gene3D" id="3.90.226.10">
    <property type="entry name" value="2-enoyl-CoA Hydratase, Chain A, domain 1"/>
    <property type="match status" value="1"/>
</dbReference>
<name>A0A2H9VLD7_9SPHI</name>
<feature type="chain" id="PRO_5014176187" evidence="1">
    <location>
        <begin position="20"/>
        <end position="512"/>
    </location>
</feature>
<dbReference type="InterPro" id="IPR041489">
    <property type="entry name" value="PDZ_6"/>
</dbReference>
<keyword evidence="4" id="KW-1185">Reference proteome</keyword>
<dbReference type="InterPro" id="IPR029045">
    <property type="entry name" value="ClpP/crotonase-like_dom_sf"/>
</dbReference>
<comment type="caution">
    <text evidence="3">The sequence shown here is derived from an EMBL/GenBank/DDBJ whole genome shotgun (WGS) entry which is preliminary data.</text>
</comment>
<dbReference type="Gene3D" id="2.30.42.10">
    <property type="match status" value="1"/>
</dbReference>
<gene>
    <name evidence="3" type="ORF">CLV57_2282</name>
</gene>
<dbReference type="InterPro" id="IPR036034">
    <property type="entry name" value="PDZ_sf"/>
</dbReference>
<dbReference type="InterPro" id="IPR001478">
    <property type="entry name" value="PDZ"/>
</dbReference>
<dbReference type="SUPFAM" id="SSF50156">
    <property type="entry name" value="PDZ domain-like"/>
    <property type="match status" value="1"/>
</dbReference>
<accession>A0A2H9VLD7</accession>
<dbReference type="OrthoDB" id="7168509at2"/>
<sequence length="512" mass="56257">MKKIIHFAMVLLASATMLSCKKNSPSNDNSADGPSKNGTELDLIRDSVFLYAKEAYYWNDALPNYGTFKPRSFTGSNDLDALTKEVDAISQYNEFDKTPNGAKYSFIDKGETSTELGGTQGDFGFAPFYNVYDSGDLRIRYVYPGSPAAIAGIKRGDRVISINGNSNVAYDNGGAVTQFVVNAFFYSNNIALVLERNGSRFSVNIAAGQYTTNPVLTYKIFEGSSGRKTGYFVFNVFTSDENATPRLNEIFSYFAANGVTDLVVDLRYNGGGYVSTAEYLCNLMVPLANNSSVMYKTYYNNTITTGNAKLLANQVRRDPETGEVYNYAQLLNFLAKNNTTMFEKKGALNSVGKICFIVGGGTASASELVINNMKGVNGIDVKLIGSKTYGKPVGFFDIRINKYEMYIPEFETKNALYQGGYFTGMVPGSAQYLGQLGNDDVTHDFGDTRETLLSYALNYINSGKYTTTGSQLQVQSTQQKPMLSVEQVSTLNAKLDNGKFSGMIYDKPLKRN</sequence>
<dbReference type="PANTHER" id="PTHR32060">
    <property type="entry name" value="TAIL-SPECIFIC PROTEASE"/>
    <property type="match status" value="1"/>
</dbReference>